<dbReference type="Proteomes" id="UP000653454">
    <property type="component" value="Unassembled WGS sequence"/>
</dbReference>
<evidence type="ECO:0000256" key="9">
    <source>
        <dbReference type="SAM" id="SignalP"/>
    </source>
</evidence>
<feature type="chain" id="PRO_5035789270" description="Lipase" evidence="9">
    <location>
        <begin position="22"/>
        <end position="420"/>
    </location>
</feature>
<evidence type="ECO:0000256" key="6">
    <source>
        <dbReference type="ARBA" id="ARBA00023180"/>
    </source>
</evidence>
<evidence type="ECO:0000256" key="4">
    <source>
        <dbReference type="ARBA" id="ARBA00022963"/>
    </source>
</evidence>
<dbReference type="FunFam" id="3.40.50.1820:FF:000057">
    <property type="entry name" value="Lipase"/>
    <property type="match status" value="1"/>
</dbReference>
<keyword evidence="12" id="KW-1185">Reference proteome</keyword>
<evidence type="ECO:0000256" key="2">
    <source>
        <dbReference type="ARBA" id="ARBA00022729"/>
    </source>
</evidence>
<dbReference type="SUPFAM" id="SSF53474">
    <property type="entry name" value="alpha/beta-Hydrolases"/>
    <property type="match status" value="1"/>
</dbReference>
<keyword evidence="2 9" id="KW-0732">Signal</keyword>
<evidence type="ECO:0000256" key="1">
    <source>
        <dbReference type="ARBA" id="ARBA00010701"/>
    </source>
</evidence>
<organism evidence="11 12">
    <name type="scientific">Plutella xylostella</name>
    <name type="common">Diamondback moth</name>
    <name type="synonym">Plutella maculipennis</name>
    <dbReference type="NCBI Taxonomy" id="51655"/>
    <lineage>
        <taxon>Eukaryota</taxon>
        <taxon>Metazoa</taxon>
        <taxon>Ecdysozoa</taxon>
        <taxon>Arthropoda</taxon>
        <taxon>Hexapoda</taxon>
        <taxon>Insecta</taxon>
        <taxon>Pterygota</taxon>
        <taxon>Neoptera</taxon>
        <taxon>Endopterygota</taxon>
        <taxon>Lepidoptera</taxon>
        <taxon>Glossata</taxon>
        <taxon>Ditrysia</taxon>
        <taxon>Yponomeutoidea</taxon>
        <taxon>Plutellidae</taxon>
        <taxon>Plutella</taxon>
    </lineage>
</organism>
<proteinExistence type="inferred from homology"/>
<keyword evidence="3 7" id="KW-0378">Hydrolase</keyword>
<dbReference type="Gene3D" id="3.40.50.1820">
    <property type="entry name" value="alpha/beta hydrolase"/>
    <property type="match status" value="1"/>
</dbReference>
<feature type="domain" description="Partial AB-hydrolase lipase" evidence="10">
    <location>
        <begin position="46"/>
        <end position="104"/>
    </location>
</feature>
<feature type="signal peptide" evidence="9">
    <location>
        <begin position="1"/>
        <end position="21"/>
    </location>
</feature>
<dbReference type="PIRSF" id="PIRSF000862">
    <property type="entry name" value="Steryl_ester_lip"/>
    <property type="match status" value="1"/>
</dbReference>
<dbReference type="AlphaFoldDB" id="A0A8S4EPX7"/>
<comment type="similarity">
    <text evidence="1 7">Belongs to the AB hydrolase superfamily. Lipase family.</text>
</comment>
<dbReference type="GO" id="GO:0016042">
    <property type="term" value="P:lipid catabolic process"/>
    <property type="evidence" value="ECO:0007669"/>
    <property type="project" value="UniProtKB-KW"/>
</dbReference>
<comment type="caution">
    <text evidence="11">The sequence shown here is derived from an EMBL/GenBank/DDBJ whole genome shotgun (WGS) entry which is preliminary data.</text>
</comment>
<reference evidence="11" key="1">
    <citation type="submission" date="2020-11" db="EMBL/GenBank/DDBJ databases">
        <authorList>
            <person name="Whiteford S."/>
        </authorList>
    </citation>
    <scope>NUCLEOTIDE SEQUENCE</scope>
</reference>
<gene>
    <name evidence="11" type="ORF">PLXY2_LOCUS6435</name>
</gene>
<keyword evidence="6" id="KW-0325">Glycoprotein</keyword>
<evidence type="ECO:0000256" key="5">
    <source>
        <dbReference type="ARBA" id="ARBA00023098"/>
    </source>
</evidence>
<evidence type="ECO:0000256" key="7">
    <source>
        <dbReference type="PIRNR" id="PIRNR000862"/>
    </source>
</evidence>
<dbReference type="GO" id="GO:0016788">
    <property type="term" value="F:hydrolase activity, acting on ester bonds"/>
    <property type="evidence" value="ECO:0007669"/>
    <property type="project" value="InterPro"/>
</dbReference>
<keyword evidence="5" id="KW-0443">Lipid metabolism</keyword>
<evidence type="ECO:0000313" key="12">
    <source>
        <dbReference type="Proteomes" id="UP000653454"/>
    </source>
</evidence>
<feature type="active site" description="Charge relay system" evidence="8">
    <location>
        <position position="363"/>
    </location>
</feature>
<evidence type="ECO:0000259" key="10">
    <source>
        <dbReference type="Pfam" id="PF04083"/>
    </source>
</evidence>
<sequence length="420" mass="45991">MAALVEITCWCLVLNLGLLVAVPTETQIGHNGHGNSEDVYTKSQTASLITGAGYPQESHRVATSDGYLLTLHRIPHGKGAPSGVRRTPVFIMHGLTGTSSAFVQQAPEFALGFNLADAGYDVWLGNARGNRQSRAHATLDPDTDSIAFFDFSWEEIGLRDLPAMIDHVLTTTAFDKLHYIGHSQGGTAFLVLNSMLPEYNAKFYSAHLLAGVGYMAHFPDIRLATISQSSNEIYALALSYGVVEVVRASSSVNSLTELLFPRSRINVYCNSTDTNVQPFCDAITLMRNNEQPDVSNIISQLAGANGGASIKQFAHYGQNIASKLFRRWDLGPGNVQTYGTEAPPLYNLSLITVNTTMHYTVSDYLVDERDVLAMVDAMSNAVARKVARETFTHSDFIITDDAKELVNDYIIEAFGYMEEE</sequence>
<feature type="active site" description="Charge relay system" evidence="8">
    <location>
        <position position="393"/>
    </location>
</feature>
<protein>
    <recommendedName>
        <fullName evidence="7">Lipase</fullName>
    </recommendedName>
</protein>
<evidence type="ECO:0000313" key="11">
    <source>
        <dbReference type="EMBL" id="CAG9117923.1"/>
    </source>
</evidence>
<feature type="active site" description="Nucleophile" evidence="8">
    <location>
        <position position="183"/>
    </location>
</feature>
<dbReference type="InterPro" id="IPR029058">
    <property type="entry name" value="AB_hydrolase_fold"/>
</dbReference>
<evidence type="ECO:0000256" key="3">
    <source>
        <dbReference type="ARBA" id="ARBA00022801"/>
    </source>
</evidence>
<dbReference type="PANTHER" id="PTHR11005">
    <property type="entry name" value="LYSOSOMAL ACID LIPASE-RELATED"/>
    <property type="match status" value="1"/>
</dbReference>
<keyword evidence="4 7" id="KW-0442">Lipid degradation</keyword>
<dbReference type="InterPro" id="IPR025483">
    <property type="entry name" value="Lipase_euk"/>
</dbReference>
<accession>A0A8S4EPX7</accession>
<dbReference type="InterPro" id="IPR006693">
    <property type="entry name" value="AB_hydrolase_lipase"/>
</dbReference>
<dbReference type="Pfam" id="PF04083">
    <property type="entry name" value="Abhydro_lipase"/>
    <property type="match status" value="1"/>
</dbReference>
<evidence type="ECO:0000256" key="8">
    <source>
        <dbReference type="PIRSR" id="PIRSR000862-1"/>
    </source>
</evidence>
<dbReference type="EMBL" id="CAJHNJ030000020">
    <property type="protein sequence ID" value="CAG9117923.1"/>
    <property type="molecule type" value="Genomic_DNA"/>
</dbReference>
<name>A0A8S4EPX7_PLUXY</name>